<evidence type="ECO:0000313" key="1">
    <source>
        <dbReference type="EMBL" id="EHK45592.1"/>
    </source>
</evidence>
<proteinExistence type="predicted"/>
<keyword evidence="2" id="KW-1185">Reference proteome</keyword>
<organism evidence="1 2">
    <name type="scientific">Hypocrea atroviridis (strain ATCC 20476 / IMI 206040)</name>
    <name type="common">Trichoderma atroviride</name>
    <dbReference type="NCBI Taxonomy" id="452589"/>
    <lineage>
        <taxon>Eukaryota</taxon>
        <taxon>Fungi</taxon>
        <taxon>Dikarya</taxon>
        <taxon>Ascomycota</taxon>
        <taxon>Pezizomycotina</taxon>
        <taxon>Sordariomycetes</taxon>
        <taxon>Hypocreomycetidae</taxon>
        <taxon>Hypocreales</taxon>
        <taxon>Hypocreaceae</taxon>
        <taxon>Trichoderma</taxon>
    </lineage>
</organism>
<evidence type="ECO:0000313" key="2">
    <source>
        <dbReference type="Proteomes" id="UP000005426"/>
    </source>
</evidence>
<sequence length="65" mass="7062">MSKRVQKSRLCKFLVPFATTDSKQCILSLSSVNLASFFPGTLTSGPYMNRGDTAVRNIVSGHGHC</sequence>
<protein>
    <submittedName>
        <fullName evidence="1">Uncharacterized protein</fullName>
    </submittedName>
</protein>
<accession>G9NU59</accession>
<dbReference type="EMBL" id="ABDG02000023">
    <property type="protein sequence ID" value="EHK45592.1"/>
    <property type="molecule type" value="Genomic_DNA"/>
</dbReference>
<dbReference type="Proteomes" id="UP000005426">
    <property type="component" value="Unassembled WGS sequence"/>
</dbReference>
<name>G9NU59_HYPAI</name>
<reference evidence="1 2" key="1">
    <citation type="journal article" date="2011" name="Genome Biol.">
        <title>Comparative genome sequence analysis underscores mycoparasitism as the ancestral life style of Trichoderma.</title>
        <authorList>
            <person name="Kubicek C.P."/>
            <person name="Herrera-Estrella A."/>
            <person name="Seidl-Seiboth V."/>
            <person name="Martinez D.A."/>
            <person name="Druzhinina I.S."/>
            <person name="Thon M."/>
            <person name="Zeilinger S."/>
            <person name="Casas-Flores S."/>
            <person name="Horwitz B.A."/>
            <person name="Mukherjee P.K."/>
            <person name="Mukherjee M."/>
            <person name="Kredics L."/>
            <person name="Alcaraz L.D."/>
            <person name="Aerts A."/>
            <person name="Antal Z."/>
            <person name="Atanasova L."/>
            <person name="Cervantes-Badillo M.G."/>
            <person name="Challacombe J."/>
            <person name="Chertkov O."/>
            <person name="McCluskey K."/>
            <person name="Coulpier F."/>
            <person name="Deshpande N."/>
            <person name="von Doehren H."/>
            <person name="Ebbole D.J."/>
            <person name="Esquivel-Naranjo E.U."/>
            <person name="Fekete E."/>
            <person name="Flipphi M."/>
            <person name="Glaser F."/>
            <person name="Gomez-Rodriguez E.Y."/>
            <person name="Gruber S."/>
            <person name="Han C."/>
            <person name="Henrissat B."/>
            <person name="Hermosa R."/>
            <person name="Hernandez-Onate M."/>
            <person name="Karaffa L."/>
            <person name="Kosti I."/>
            <person name="Le Crom S."/>
            <person name="Lindquist E."/>
            <person name="Lucas S."/>
            <person name="Luebeck M."/>
            <person name="Luebeck P.S."/>
            <person name="Margeot A."/>
            <person name="Metz B."/>
            <person name="Misra M."/>
            <person name="Nevalainen H."/>
            <person name="Omann M."/>
            <person name="Packer N."/>
            <person name="Perrone G."/>
            <person name="Uresti-Rivera E.E."/>
            <person name="Salamov A."/>
            <person name="Schmoll M."/>
            <person name="Seiboth B."/>
            <person name="Shapiro H."/>
            <person name="Sukno S."/>
            <person name="Tamayo-Ramos J.A."/>
            <person name="Tisch D."/>
            <person name="Wiest A."/>
            <person name="Wilkinson H.H."/>
            <person name="Zhang M."/>
            <person name="Coutinho P.M."/>
            <person name="Kenerley C.M."/>
            <person name="Monte E."/>
            <person name="Baker S.E."/>
            <person name="Grigoriev I.V."/>
        </authorList>
    </citation>
    <scope>NUCLEOTIDE SEQUENCE [LARGE SCALE GENOMIC DNA]</scope>
    <source>
        <strain evidence="2">ATCC 20476 / IMI 206040</strain>
    </source>
</reference>
<gene>
    <name evidence="1" type="ORF">TRIATDRAFT_299311</name>
</gene>
<dbReference type="AlphaFoldDB" id="G9NU59"/>
<comment type="caution">
    <text evidence="1">The sequence shown here is derived from an EMBL/GenBank/DDBJ whole genome shotgun (WGS) entry which is preliminary data.</text>
</comment>
<dbReference type="HOGENOM" id="CLU_2849985_0_0_1"/>